<dbReference type="Pfam" id="PF13439">
    <property type="entry name" value="Glyco_transf_4"/>
    <property type="match status" value="1"/>
</dbReference>
<comment type="caution">
    <text evidence="5">The sequence shown here is derived from an EMBL/GenBank/DDBJ whole genome shotgun (WGS) entry which is preliminary data.</text>
</comment>
<keyword evidence="6" id="KW-1185">Reference proteome</keyword>
<evidence type="ECO:0000256" key="2">
    <source>
        <dbReference type="ARBA" id="ARBA00022679"/>
    </source>
</evidence>
<organism evidence="5 6">
    <name type="scientific">Benzoatithermus flavus</name>
    <dbReference type="NCBI Taxonomy" id="3108223"/>
    <lineage>
        <taxon>Bacteria</taxon>
        <taxon>Pseudomonadati</taxon>
        <taxon>Pseudomonadota</taxon>
        <taxon>Alphaproteobacteria</taxon>
        <taxon>Geminicoccales</taxon>
        <taxon>Geminicoccaceae</taxon>
        <taxon>Benzoatithermus</taxon>
    </lineage>
</organism>
<dbReference type="RefSeq" id="WP_418158412.1">
    <property type="nucleotide sequence ID" value="NZ_JBBLZC010000004.1"/>
</dbReference>
<evidence type="ECO:0000259" key="4">
    <source>
        <dbReference type="Pfam" id="PF13439"/>
    </source>
</evidence>
<sequence>MPDASAPDRGRPAVLQLLPRLERDELGRSTVDMARYLRQKGWRAIVASAGGPLERDLAVAGGTHLRLPLDRAGWLAIWRNARRIARAVRRHRIDIVHARAPGPAWSGAFATRRTDASFMTTFHDVYPIKGVLGRRYYGIMAAGERVIAVSDFIAEELANRFKVDPARIRVVRRWIDPEEFDPVRVRGHRVVALAERWGISPGPKVVMMPGSVIRGRGHLLLLAALTRIERSDFVVLFVGDLDPHSAYVKEILATLRRTGLGERVRFGGEAEDLPAALTLADVVVLPTTRPDPSGFMAVAAQAMGKPVIVTNHGALSESVLPAATGWLLPPDDVDELARALELALSLSEDVVQRLAARARAFVVSEFGMGPMCARTLDVYRELARPAPRRREAYGNSLVEAG</sequence>
<keyword evidence="1" id="KW-0328">Glycosyltransferase</keyword>
<dbReference type="InterPro" id="IPR028098">
    <property type="entry name" value="Glyco_trans_4-like_N"/>
</dbReference>
<feature type="domain" description="Glycosyltransferase subfamily 4-like N-terminal" evidence="4">
    <location>
        <begin position="27"/>
        <end position="178"/>
    </location>
</feature>
<evidence type="ECO:0000256" key="1">
    <source>
        <dbReference type="ARBA" id="ARBA00022676"/>
    </source>
</evidence>
<dbReference type="EMBL" id="JBBLZC010000004">
    <property type="protein sequence ID" value="MEK0082559.1"/>
    <property type="molecule type" value="Genomic_DNA"/>
</dbReference>
<dbReference type="InterPro" id="IPR001296">
    <property type="entry name" value="Glyco_trans_1"/>
</dbReference>
<evidence type="ECO:0000259" key="3">
    <source>
        <dbReference type="Pfam" id="PF00534"/>
    </source>
</evidence>
<dbReference type="PANTHER" id="PTHR12526">
    <property type="entry name" value="GLYCOSYLTRANSFERASE"/>
    <property type="match status" value="1"/>
</dbReference>
<evidence type="ECO:0000313" key="6">
    <source>
        <dbReference type="Proteomes" id="UP001375743"/>
    </source>
</evidence>
<keyword evidence="2" id="KW-0808">Transferase</keyword>
<gene>
    <name evidence="5" type="ORF">U1T56_05315</name>
</gene>
<accession>A0ABU8XQB3</accession>
<name>A0ABU8XQB3_9PROT</name>
<dbReference type="SUPFAM" id="SSF53756">
    <property type="entry name" value="UDP-Glycosyltransferase/glycogen phosphorylase"/>
    <property type="match status" value="1"/>
</dbReference>
<dbReference type="PANTHER" id="PTHR12526:SF510">
    <property type="entry name" value="D-INOSITOL 3-PHOSPHATE GLYCOSYLTRANSFERASE"/>
    <property type="match status" value="1"/>
</dbReference>
<dbReference type="Pfam" id="PF00534">
    <property type="entry name" value="Glycos_transf_1"/>
    <property type="match status" value="1"/>
</dbReference>
<dbReference type="Gene3D" id="3.40.50.2000">
    <property type="entry name" value="Glycogen Phosphorylase B"/>
    <property type="match status" value="2"/>
</dbReference>
<feature type="domain" description="Glycosyl transferase family 1" evidence="3">
    <location>
        <begin position="196"/>
        <end position="359"/>
    </location>
</feature>
<dbReference type="CDD" id="cd03819">
    <property type="entry name" value="GT4_WavL-like"/>
    <property type="match status" value="1"/>
</dbReference>
<evidence type="ECO:0000313" key="5">
    <source>
        <dbReference type="EMBL" id="MEK0082559.1"/>
    </source>
</evidence>
<reference evidence="5 6" key="1">
    <citation type="submission" date="2024-01" db="EMBL/GenBank/DDBJ databases">
        <title>Multi-omics insights into the function and evolution of sodium benzoate biodegradation pathways in Benzoatithermus flavus gen. nov., sp. nov. from hot spring.</title>
        <authorList>
            <person name="Hu C.-J."/>
            <person name="Li W.-J."/>
        </authorList>
    </citation>
    <scope>NUCLEOTIDE SEQUENCE [LARGE SCALE GENOMIC DNA]</scope>
    <source>
        <strain evidence="5 6">SYSU G07066</strain>
    </source>
</reference>
<protein>
    <submittedName>
        <fullName evidence="5">Glycosyltransferase family 4 protein</fullName>
    </submittedName>
</protein>
<proteinExistence type="predicted"/>
<dbReference type="Proteomes" id="UP001375743">
    <property type="component" value="Unassembled WGS sequence"/>
</dbReference>